<sequence>MEADEKSAMKQLVVSALAYYGLKVYHVFDGLRFRPSFQLIEIDQRKAVEEFGAAVQADENGVLDEFAREFCWTDRVAIPESSGTERQPEFVPEPILTQLPQEMALQGHWISRNAWPQFWHVFSTFTKDDLGHYVAPRHEQGVGPRVEEAEANFGLHHEGRVKCNCFSSNVLRNLTPFLSPGMFSSSLQREHTPIEDEETCLRNLEQYMASNCPPANDGASRIYQPTSDFTPVPYQTDGRHDPIHKLSSEDNGTYSCKRARVQLNGGELEKIERIHGPVKNVEHYSGPAHENDGIPTKEVSQPPCVPKVDEIFLKEEMPMVRPVDVAPLSWREELAISRPDLYSEFLENLNSKTFSERENNLPVDCGLGSVHSHPLVDVEMEDVQEESHHITAYGAVHEQSFFVKNIERQRKRARGTDDKASGRTIMNDSSSGSIEQGKFRLKRSIRSTMLNGKDTSAVNRKPDSSEPEILNCSGVHQDERAVSDVGSCPSLNKAANNGDECQSPRKPNVASWPAPLYANNSEHRSEHKTRVNSTIPNSVKEEDEGNCEHQVTGDEYDICLTCRRKKEISFSKYARLFKDDPAWKKKFLDGENLVCDICYSKGKNTKFSSMPLLLSHALKETDFRPPEHRGYAKAIDDLIEANQPGNLRPCYSFVSTTSPTKCKIVWPPVCVLENTFQAGDHCIDIRNLEKVITKRLKGFVNINKHKVHKIFAKGVFRGQVLVEFPPTKRGWIDANRLHQHFVSAGRSLQDWGRIGVTSEDLQNSTPGVQETIGLVKIGSKGEILSRIFFGYLATARIMQRIDRYRRCVRWRLDEVIVDVDKDESSG</sequence>
<dbReference type="PANTHER" id="PTHR46602">
    <property type="entry name" value="PROTEIN SUPPRESSOR OF GENE SILENCING 3"/>
    <property type="match status" value="1"/>
</dbReference>
<keyword evidence="4" id="KW-1185">Reference proteome</keyword>
<evidence type="ECO:0000259" key="2">
    <source>
        <dbReference type="Pfam" id="PF03468"/>
    </source>
</evidence>
<gene>
    <name evidence="3" type="ORF">AXG93_402s1330</name>
</gene>
<dbReference type="GO" id="GO:0051607">
    <property type="term" value="P:defense response to virus"/>
    <property type="evidence" value="ECO:0007669"/>
    <property type="project" value="InterPro"/>
</dbReference>
<evidence type="ECO:0000256" key="1">
    <source>
        <dbReference type="SAM" id="MobiDB-lite"/>
    </source>
</evidence>
<evidence type="ECO:0000313" key="3">
    <source>
        <dbReference type="EMBL" id="OAE30720.1"/>
    </source>
</evidence>
<organism evidence="3 4">
    <name type="scientific">Marchantia polymorpha subsp. ruderalis</name>
    <dbReference type="NCBI Taxonomy" id="1480154"/>
    <lineage>
        <taxon>Eukaryota</taxon>
        <taxon>Viridiplantae</taxon>
        <taxon>Streptophyta</taxon>
        <taxon>Embryophyta</taxon>
        <taxon>Marchantiophyta</taxon>
        <taxon>Marchantiopsida</taxon>
        <taxon>Marchantiidae</taxon>
        <taxon>Marchantiales</taxon>
        <taxon>Marchantiaceae</taxon>
        <taxon>Marchantia</taxon>
    </lineage>
</organism>
<reference evidence="3" key="1">
    <citation type="submission" date="2016-03" db="EMBL/GenBank/DDBJ databases">
        <title>Mechanisms controlling the formation of the plant cell surface in tip-growing cells are functionally conserved among land plants.</title>
        <authorList>
            <person name="Honkanen S."/>
            <person name="Jones V.A."/>
            <person name="Morieri G."/>
            <person name="Champion C."/>
            <person name="Hetherington A.J."/>
            <person name="Kelly S."/>
            <person name="Saint-Marcoux D."/>
            <person name="Proust H."/>
            <person name="Prescott H."/>
            <person name="Dolan L."/>
        </authorList>
    </citation>
    <scope>NUCLEOTIDE SEQUENCE [LARGE SCALE GENOMIC DNA]</scope>
    <source>
        <tissue evidence="3">Whole gametophyte</tissue>
    </source>
</reference>
<comment type="caution">
    <text evidence="3">The sequence shown here is derived from an EMBL/GenBank/DDBJ whole genome shotgun (WGS) entry which is preliminary data.</text>
</comment>
<feature type="domain" description="XS" evidence="2">
    <location>
        <begin position="663"/>
        <end position="795"/>
    </location>
</feature>
<proteinExistence type="predicted"/>
<dbReference type="PANTHER" id="PTHR46602:SF1">
    <property type="entry name" value="PROTEIN SUPPRESSOR OF GENE SILENCING 3"/>
    <property type="match status" value="1"/>
</dbReference>
<dbReference type="Pfam" id="PF03468">
    <property type="entry name" value="XS"/>
    <property type="match status" value="1"/>
</dbReference>
<dbReference type="GO" id="GO:0031047">
    <property type="term" value="P:regulatory ncRNA-mediated gene silencing"/>
    <property type="evidence" value="ECO:0007669"/>
    <property type="project" value="InterPro"/>
</dbReference>
<dbReference type="InterPro" id="IPR044287">
    <property type="entry name" value="SGS3"/>
</dbReference>
<dbReference type="InterPro" id="IPR005380">
    <property type="entry name" value="XS_domain"/>
</dbReference>
<dbReference type="Proteomes" id="UP000077202">
    <property type="component" value="Unassembled WGS sequence"/>
</dbReference>
<name>A0A176WC11_MARPO</name>
<feature type="compositionally biased region" description="Polar residues" evidence="1">
    <location>
        <begin position="424"/>
        <end position="434"/>
    </location>
</feature>
<feature type="region of interest" description="Disordered" evidence="1">
    <location>
        <begin position="410"/>
        <end position="437"/>
    </location>
</feature>
<accession>A0A176WC11</accession>
<dbReference type="AlphaFoldDB" id="A0A176WC11"/>
<feature type="region of interest" description="Disordered" evidence="1">
    <location>
        <begin position="281"/>
        <end position="301"/>
    </location>
</feature>
<protein>
    <recommendedName>
        <fullName evidence="2">XS domain-containing protein</fullName>
    </recommendedName>
</protein>
<dbReference type="Gene3D" id="3.30.70.2890">
    <property type="entry name" value="XS domain"/>
    <property type="match status" value="1"/>
</dbReference>
<dbReference type="EMBL" id="LVLJ01001262">
    <property type="protein sequence ID" value="OAE30720.1"/>
    <property type="molecule type" value="Genomic_DNA"/>
</dbReference>
<evidence type="ECO:0000313" key="4">
    <source>
        <dbReference type="Proteomes" id="UP000077202"/>
    </source>
</evidence>
<dbReference type="InterPro" id="IPR038588">
    <property type="entry name" value="XS_domain_sf"/>
</dbReference>